<evidence type="ECO:0000313" key="1">
    <source>
        <dbReference type="EMBL" id="TGY77269.1"/>
    </source>
</evidence>
<accession>A0AC61RHC5</accession>
<comment type="caution">
    <text evidence="1">The sequence shown here is derived from an EMBL/GenBank/DDBJ whole genome shotgun (WGS) entry which is preliminary data.</text>
</comment>
<proteinExistence type="predicted"/>
<sequence length="712" mass="81013">MDVARILFAGGLSCMMFLPMGAQVDLASQRKEVKAFMSVPGHKVDHKGVIINPVPHAITVDSASSLYIGNGFKFDSKTLSEFSGDISTVGIPTADDGVRVRISYGDKNARKKGVRQVSGAYSLTINKKGVEVTAYDKRGVFYALQTLRQLIDSPVGRDKNLPYVDINDYPDLKYRGVVEGFYGNPWSHKVRLSLIDFYGKNKMTDYIYGPKDDPYHSSPNWRVPYPEDQANNIRELVDACKRNHINFVWAIHPGQDIKWDKDDYERLLSKFNMMYDLGVRSFALFFDDIEGEGADSHKQTQLINDLTRDFVRKKGDVSNLRICPTDYTELWANPKPTGQLAIYGEELNPQVEVFWTGKVVCSDLTPQTLEFVNSRIKRPALFWWNFPVTDYCRHIVMQGPAYGLDQTLTQENVAGIVSNPMEHGEASKLALYGVADYTWNVAGYNPIDNWERGIVNIVPEAPEAYRLFAIHSTDTQKGYRRDESWETTTFAFDNYTPEQFEALRDEFSRIEVVPQKMQSISNKGLLEELAPWLEEFGKLGKRGNRTLDLIKIYEKGDDHEFWKAYVANLMSDDERKAYDAHRSGTMKLQPFYEDAMYGMMAEFYKKVSGVYPKQYSASDSIDTIPAYQFAFDGTPETVYHLEDALEFDRKEGASVVTILTGEPTGEVSVVQFDKNGKELSRHKLETPYTTLPLSVPAVRLRIEGRTDIYEII</sequence>
<evidence type="ECO:0000313" key="2">
    <source>
        <dbReference type="Proteomes" id="UP000306319"/>
    </source>
</evidence>
<dbReference type="Proteomes" id="UP000306319">
    <property type="component" value="Unassembled WGS sequence"/>
</dbReference>
<keyword evidence="2" id="KW-1185">Reference proteome</keyword>
<reference evidence="1" key="1">
    <citation type="submission" date="2019-04" db="EMBL/GenBank/DDBJ databases">
        <title>Microbes associate with the intestines of laboratory mice.</title>
        <authorList>
            <person name="Navarre W."/>
            <person name="Wong E."/>
            <person name="Huang K."/>
            <person name="Tropini C."/>
            <person name="Ng K."/>
            <person name="Yu B."/>
        </authorList>
    </citation>
    <scope>NUCLEOTIDE SEQUENCE</scope>
    <source>
        <strain evidence="1">NM04_E33</strain>
    </source>
</reference>
<name>A0AC61RHC5_9BACT</name>
<dbReference type="EMBL" id="SRYB01000027">
    <property type="protein sequence ID" value="TGY77269.1"/>
    <property type="molecule type" value="Genomic_DNA"/>
</dbReference>
<organism evidence="1 2">
    <name type="scientific">Lepagella muris</name>
    <dbReference type="NCBI Taxonomy" id="3032870"/>
    <lineage>
        <taxon>Bacteria</taxon>
        <taxon>Pseudomonadati</taxon>
        <taxon>Bacteroidota</taxon>
        <taxon>Bacteroidia</taxon>
        <taxon>Bacteroidales</taxon>
        <taxon>Muribaculaceae</taxon>
        <taxon>Lepagella</taxon>
    </lineage>
</organism>
<gene>
    <name evidence="1" type="ORF">E5331_15130</name>
</gene>
<protein>
    <submittedName>
        <fullName evidence="1">Beta-N-acetylglucosaminidase</fullName>
    </submittedName>
</protein>